<gene>
    <name evidence="3" type="ORF">J2Z66_004506</name>
</gene>
<sequence length="201" mass="21484">MNLITKKGVPFLLAAISVLLIFVLVRQFGQGGYESAMGFSPVNEQMSQLIDQTSKNSVQNKASNANANPNPNPNPKSELKLVVPAENKSSAPPDEFTAGTPAAKASAQPNTAAPQSTASGMNSTNKEDSANKKEEDRLDLNAATLEQLDDLPGIGESKAKAILAYRLQQGSFKNVEQLIEVKGIGPKMLAKLIPYVYVENQ</sequence>
<feature type="compositionally biased region" description="Polar residues" evidence="1">
    <location>
        <begin position="107"/>
        <end position="124"/>
    </location>
</feature>
<dbReference type="SUPFAM" id="SSF47781">
    <property type="entry name" value="RuvA domain 2-like"/>
    <property type="match status" value="1"/>
</dbReference>
<dbReference type="Proteomes" id="UP001519287">
    <property type="component" value="Unassembled WGS sequence"/>
</dbReference>
<dbReference type="InterPro" id="IPR051675">
    <property type="entry name" value="Endo/Exo/Phosphatase_dom_1"/>
</dbReference>
<dbReference type="InterPro" id="IPR003583">
    <property type="entry name" value="Hlx-hairpin-Hlx_DNA-bd_motif"/>
</dbReference>
<proteinExistence type="predicted"/>
<dbReference type="RefSeq" id="WP_209974274.1">
    <property type="nucleotide sequence ID" value="NZ_JAGGLB010000015.1"/>
</dbReference>
<protein>
    <submittedName>
        <fullName evidence="3">Competence protein ComEA</fullName>
    </submittedName>
</protein>
<keyword evidence="4" id="KW-1185">Reference proteome</keyword>
<evidence type="ECO:0000259" key="2">
    <source>
        <dbReference type="SMART" id="SM00278"/>
    </source>
</evidence>
<dbReference type="EMBL" id="JAGGLB010000015">
    <property type="protein sequence ID" value="MBP1992893.1"/>
    <property type="molecule type" value="Genomic_DNA"/>
</dbReference>
<dbReference type="InterPro" id="IPR004509">
    <property type="entry name" value="Competence_ComEA_HhH"/>
</dbReference>
<dbReference type="PANTHER" id="PTHR21180">
    <property type="entry name" value="ENDONUCLEASE/EXONUCLEASE/PHOSPHATASE FAMILY DOMAIN-CONTAINING PROTEIN 1"/>
    <property type="match status" value="1"/>
</dbReference>
<organism evidence="3 4">
    <name type="scientific">Paenibacillus eucommiae</name>
    <dbReference type="NCBI Taxonomy" id="1355755"/>
    <lineage>
        <taxon>Bacteria</taxon>
        <taxon>Bacillati</taxon>
        <taxon>Bacillota</taxon>
        <taxon>Bacilli</taxon>
        <taxon>Bacillales</taxon>
        <taxon>Paenibacillaceae</taxon>
        <taxon>Paenibacillus</taxon>
    </lineage>
</organism>
<dbReference type="Pfam" id="PF12836">
    <property type="entry name" value="HHH_3"/>
    <property type="match status" value="1"/>
</dbReference>
<evidence type="ECO:0000313" key="3">
    <source>
        <dbReference type="EMBL" id="MBP1992893.1"/>
    </source>
</evidence>
<feature type="domain" description="Helix-hairpin-helix DNA-binding motif class 1" evidence="2">
    <location>
        <begin position="176"/>
        <end position="195"/>
    </location>
</feature>
<evidence type="ECO:0000313" key="4">
    <source>
        <dbReference type="Proteomes" id="UP001519287"/>
    </source>
</evidence>
<feature type="domain" description="Helix-hairpin-helix DNA-binding motif class 1" evidence="2">
    <location>
        <begin position="146"/>
        <end position="165"/>
    </location>
</feature>
<feature type="compositionally biased region" description="Low complexity" evidence="1">
    <location>
        <begin position="60"/>
        <end position="69"/>
    </location>
</feature>
<evidence type="ECO:0000256" key="1">
    <source>
        <dbReference type="SAM" id="MobiDB-lite"/>
    </source>
</evidence>
<dbReference type="SMART" id="SM00278">
    <property type="entry name" value="HhH1"/>
    <property type="match status" value="2"/>
</dbReference>
<dbReference type="Gene3D" id="1.10.150.320">
    <property type="entry name" value="Photosystem II 12 kDa extrinsic protein"/>
    <property type="match status" value="1"/>
</dbReference>
<comment type="caution">
    <text evidence="3">The sequence shown here is derived from an EMBL/GenBank/DDBJ whole genome shotgun (WGS) entry which is preliminary data.</text>
</comment>
<reference evidence="3 4" key="1">
    <citation type="submission" date="2021-03" db="EMBL/GenBank/DDBJ databases">
        <title>Genomic Encyclopedia of Type Strains, Phase IV (KMG-IV): sequencing the most valuable type-strain genomes for metagenomic binning, comparative biology and taxonomic classification.</title>
        <authorList>
            <person name="Goeker M."/>
        </authorList>
    </citation>
    <scope>NUCLEOTIDE SEQUENCE [LARGE SCALE GENOMIC DNA]</scope>
    <source>
        <strain evidence="3 4">DSM 26048</strain>
    </source>
</reference>
<name>A0ABS4IZB5_9BACL</name>
<accession>A0ABS4IZB5</accession>
<dbReference type="InterPro" id="IPR010994">
    <property type="entry name" value="RuvA_2-like"/>
</dbReference>
<dbReference type="PANTHER" id="PTHR21180:SF32">
    <property type="entry name" value="ENDONUCLEASE_EXONUCLEASE_PHOSPHATASE FAMILY DOMAIN-CONTAINING PROTEIN 1"/>
    <property type="match status" value="1"/>
</dbReference>
<feature type="region of interest" description="Disordered" evidence="1">
    <location>
        <begin position="53"/>
        <end position="135"/>
    </location>
</feature>
<dbReference type="NCBIfam" id="TIGR00426">
    <property type="entry name" value="competence protein ComEA helix-hairpin-helix repeat region"/>
    <property type="match status" value="1"/>
</dbReference>
<feature type="compositionally biased region" description="Basic and acidic residues" evidence="1">
    <location>
        <begin position="125"/>
        <end position="135"/>
    </location>
</feature>